<organism evidence="1">
    <name type="scientific">Caldilineaceae bacterium SB0662_bin_9</name>
    <dbReference type="NCBI Taxonomy" id="2605258"/>
    <lineage>
        <taxon>Bacteria</taxon>
        <taxon>Bacillati</taxon>
        <taxon>Chloroflexota</taxon>
        <taxon>Caldilineae</taxon>
        <taxon>Caldilineales</taxon>
        <taxon>Caldilineaceae</taxon>
    </lineage>
</organism>
<name>A0A6B1DRA3_9CHLR</name>
<proteinExistence type="predicted"/>
<sequence>MSDVIALRQAATDRYRPDPVKVLFVAESPPDVEERHFYFPNVPRADTLWVELTKVLYGDDFGVTKNERVRKAEWLARFQADGYWMIEAVPEPIHKKRREAHVLEYKDRVLGTIADCSPSSVVLIATPVWRALEEPLRAEGVPLVQTGPVSFPGHGQQGRFREAMAAILPLLVD</sequence>
<protein>
    <submittedName>
        <fullName evidence="1">Uncharacterized protein</fullName>
    </submittedName>
</protein>
<comment type="caution">
    <text evidence="1">The sequence shown here is derived from an EMBL/GenBank/DDBJ whole genome shotgun (WGS) entry which is preliminary data.</text>
</comment>
<dbReference type="EMBL" id="VXPY01000052">
    <property type="protein sequence ID" value="MYD90190.1"/>
    <property type="molecule type" value="Genomic_DNA"/>
</dbReference>
<dbReference type="AlphaFoldDB" id="A0A6B1DRA3"/>
<reference evidence="1" key="1">
    <citation type="submission" date="2019-09" db="EMBL/GenBank/DDBJ databases">
        <title>Characterisation of the sponge microbiome using genome-centric metagenomics.</title>
        <authorList>
            <person name="Engelberts J.P."/>
            <person name="Robbins S.J."/>
            <person name="De Goeij J.M."/>
            <person name="Aranda M."/>
            <person name="Bell S.C."/>
            <person name="Webster N.S."/>
        </authorList>
    </citation>
    <scope>NUCLEOTIDE SEQUENCE</scope>
    <source>
        <strain evidence="1">SB0662_bin_9</strain>
    </source>
</reference>
<evidence type="ECO:0000313" key="1">
    <source>
        <dbReference type="EMBL" id="MYD90190.1"/>
    </source>
</evidence>
<gene>
    <name evidence="1" type="ORF">F4Y08_07605</name>
</gene>
<accession>A0A6B1DRA3</accession>